<feature type="region of interest" description="Disordered" evidence="1">
    <location>
        <begin position="478"/>
        <end position="510"/>
    </location>
</feature>
<keyword evidence="3" id="KW-1185">Reference proteome</keyword>
<sequence>MLQQAIKNPSFSNWAGPEGAASTKSSDGISAIQTAPSGRPYGFWYNDSGRLVPGHGTLFPDGYQLDSSVRENFWVCPIRSCRRLRVYMKGLGKHFSDKHASCLLNDDGNGTFSVVGKHAGKRDAIVVSRNPPKPGQGPMAIPRLTANRVGSAITQGDGQTSHEPEQQLTSQPHPTHPQGGSEDETWSDMEMTDAGPLPLIAGSDNEVSTVEVPAVDSSPLGPRNDSRRKLMLNTPDENTCGVPIPDGYKTWAAPNFEWLCPIRSCRSGHHNRPGLGIHFGRKHRGELLNDNLDGTLSRIEAKGSMRFLVAKHEPGTVVSQRPGLGLSTGPPDPEPQWPEDPGPVSTVTLSANASEIWEYIRPYLSKFKVCPNSGWVPELISLPRVRDMGWNEGWILKNGFRDAKALDISTLIIQVTGERPPNPCSRCRKGDKGPYGECIVISRAADPRARSRIIGCANCVYHGQQTFCSFKFSDEQRSHDHGDTAFAPPPETQTPNPITPGTNSAQDQWPRRSERVLLHESLSLSEVSSRRTEVKHDQEAGLLSTQVHQPISKSPSASVQGAAAIQSQSSSVPVLKDVSLARPTQETDNLEMDDWEIAPGRLRSSAAVAATRTLEEAEPPENIAFSKAYLTNQSVRVSADVAFRVEVVSSGSPVRWQVGRNRMRICSVAAGKVRVRIEGEDEFSIGHHGMFKVPSGKGCVVQNRLYGAAVLHISEFACDQE</sequence>
<feature type="compositionally biased region" description="Polar residues" evidence="1">
    <location>
        <begin position="493"/>
        <end position="507"/>
    </location>
</feature>
<feature type="compositionally biased region" description="Polar residues" evidence="1">
    <location>
        <begin position="543"/>
        <end position="555"/>
    </location>
</feature>
<evidence type="ECO:0000313" key="3">
    <source>
        <dbReference type="Proteomes" id="UP001244011"/>
    </source>
</evidence>
<gene>
    <name evidence="2" type="ORF">QBC33DRAFT_450576</name>
</gene>
<proteinExistence type="predicted"/>
<dbReference type="Proteomes" id="UP001244011">
    <property type="component" value="Unassembled WGS sequence"/>
</dbReference>
<feature type="region of interest" description="Disordered" evidence="1">
    <location>
        <begin position="318"/>
        <end position="341"/>
    </location>
</feature>
<accession>A0AAJ0FGJ7</accession>
<dbReference type="AlphaFoldDB" id="A0AAJ0FGJ7"/>
<comment type="caution">
    <text evidence="2">The sequence shown here is derived from an EMBL/GenBank/DDBJ whole genome shotgun (WGS) entry which is preliminary data.</text>
</comment>
<evidence type="ECO:0000256" key="1">
    <source>
        <dbReference type="SAM" id="MobiDB-lite"/>
    </source>
</evidence>
<organism evidence="2 3">
    <name type="scientific">Phialemonium atrogriseum</name>
    <dbReference type="NCBI Taxonomy" id="1093897"/>
    <lineage>
        <taxon>Eukaryota</taxon>
        <taxon>Fungi</taxon>
        <taxon>Dikarya</taxon>
        <taxon>Ascomycota</taxon>
        <taxon>Pezizomycotina</taxon>
        <taxon>Sordariomycetes</taxon>
        <taxon>Sordariomycetidae</taxon>
        <taxon>Cephalothecales</taxon>
        <taxon>Cephalothecaceae</taxon>
        <taxon>Phialemonium</taxon>
    </lineage>
</organism>
<evidence type="ECO:0000313" key="2">
    <source>
        <dbReference type="EMBL" id="KAK1767681.1"/>
    </source>
</evidence>
<name>A0AAJ0FGJ7_9PEZI</name>
<protein>
    <submittedName>
        <fullName evidence="2">Uncharacterized protein</fullName>
    </submittedName>
</protein>
<dbReference type="InterPro" id="IPR022190">
    <property type="entry name" value="DUF3716"/>
</dbReference>
<feature type="region of interest" description="Disordered" evidence="1">
    <location>
        <begin position="153"/>
        <end position="202"/>
    </location>
</feature>
<feature type="compositionally biased region" description="Acidic residues" evidence="1">
    <location>
        <begin position="181"/>
        <end position="191"/>
    </location>
</feature>
<dbReference type="RefSeq" id="XP_060283894.1">
    <property type="nucleotide sequence ID" value="XM_060424567.1"/>
</dbReference>
<reference evidence="2" key="1">
    <citation type="submission" date="2023-06" db="EMBL/GenBank/DDBJ databases">
        <title>Genome-scale phylogeny and comparative genomics of the fungal order Sordariales.</title>
        <authorList>
            <consortium name="Lawrence Berkeley National Laboratory"/>
            <person name="Hensen N."/>
            <person name="Bonometti L."/>
            <person name="Westerberg I."/>
            <person name="Brannstrom I.O."/>
            <person name="Guillou S."/>
            <person name="Cros-Aarteil S."/>
            <person name="Calhoun S."/>
            <person name="Haridas S."/>
            <person name="Kuo A."/>
            <person name="Mondo S."/>
            <person name="Pangilinan J."/>
            <person name="Riley R."/>
            <person name="Labutti K."/>
            <person name="Andreopoulos B."/>
            <person name="Lipzen A."/>
            <person name="Chen C."/>
            <person name="Yanf M."/>
            <person name="Daum C."/>
            <person name="Ng V."/>
            <person name="Clum A."/>
            <person name="Steindorff A."/>
            <person name="Ohm R."/>
            <person name="Martin F."/>
            <person name="Silar P."/>
            <person name="Natvig D."/>
            <person name="Lalanne C."/>
            <person name="Gautier V."/>
            <person name="Ament-Velasquez S.L."/>
            <person name="Kruys A."/>
            <person name="Hutchinson M.I."/>
            <person name="Powell A.J."/>
            <person name="Barry K."/>
            <person name="Miller A.N."/>
            <person name="Grigoriev I.V."/>
            <person name="Debuchy R."/>
            <person name="Gladieux P."/>
            <person name="Thoren M.H."/>
            <person name="Johannesson H."/>
        </authorList>
    </citation>
    <scope>NUCLEOTIDE SEQUENCE</scope>
    <source>
        <strain evidence="2">8032-3</strain>
    </source>
</reference>
<feature type="region of interest" description="Disordered" evidence="1">
    <location>
        <begin position="1"/>
        <end position="28"/>
    </location>
</feature>
<dbReference type="EMBL" id="MU839007">
    <property type="protein sequence ID" value="KAK1767681.1"/>
    <property type="molecule type" value="Genomic_DNA"/>
</dbReference>
<dbReference type="Pfam" id="PF12511">
    <property type="entry name" value="DUF3716"/>
    <property type="match status" value="1"/>
</dbReference>
<dbReference type="GeneID" id="85307754"/>
<feature type="compositionally biased region" description="Pro residues" evidence="1">
    <location>
        <begin position="330"/>
        <end position="341"/>
    </location>
</feature>
<feature type="compositionally biased region" description="Polar residues" evidence="1">
    <location>
        <begin position="1"/>
        <end position="13"/>
    </location>
</feature>
<feature type="region of interest" description="Disordered" evidence="1">
    <location>
        <begin position="542"/>
        <end position="563"/>
    </location>
</feature>